<gene>
    <name evidence="1" type="ORF">PHYBLDRAFT_68359</name>
</gene>
<dbReference type="Proteomes" id="UP000077315">
    <property type="component" value="Unassembled WGS sequence"/>
</dbReference>
<evidence type="ECO:0000313" key="2">
    <source>
        <dbReference type="Proteomes" id="UP000077315"/>
    </source>
</evidence>
<organism evidence="1 2">
    <name type="scientific">Phycomyces blakesleeanus (strain ATCC 8743b / DSM 1359 / FGSC 10004 / NBRC 33097 / NRRL 1555)</name>
    <dbReference type="NCBI Taxonomy" id="763407"/>
    <lineage>
        <taxon>Eukaryota</taxon>
        <taxon>Fungi</taxon>
        <taxon>Fungi incertae sedis</taxon>
        <taxon>Mucoromycota</taxon>
        <taxon>Mucoromycotina</taxon>
        <taxon>Mucoromycetes</taxon>
        <taxon>Mucorales</taxon>
        <taxon>Phycomycetaceae</taxon>
        <taxon>Phycomyces</taxon>
    </lineage>
</organism>
<evidence type="ECO:0000313" key="1">
    <source>
        <dbReference type="EMBL" id="OAD67990.1"/>
    </source>
</evidence>
<accession>A0A163D183</accession>
<sequence>MSSYKHVNNIHNMNDTDNIIESLLLAIQLQLSVLHANQEQIKMDINSLGNEIMIKESPKQNLSLFINISPDVIKIGHPLQESVISGKAVKGGNLQLCLIQ</sequence>
<protein>
    <submittedName>
        <fullName evidence="1">Uncharacterized protein</fullName>
    </submittedName>
</protein>
<dbReference type="RefSeq" id="XP_018286030.1">
    <property type="nucleotide sequence ID" value="XM_018441935.1"/>
</dbReference>
<dbReference type="VEuPathDB" id="FungiDB:PHYBLDRAFT_68359"/>
<name>A0A163D183_PHYB8</name>
<keyword evidence="2" id="KW-1185">Reference proteome</keyword>
<dbReference type="EMBL" id="KV440997">
    <property type="protein sequence ID" value="OAD67990.1"/>
    <property type="molecule type" value="Genomic_DNA"/>
</dbReference>
<dbReference type="GeneID" id="29002841"/>
<dbReference type="AlphaFoldDB" id="A0A163D183"/>
<proteinExistence type="predicted"/>
<dbReference type="InParanoid" id="A0A163D183"/>
<reference evidence="2" key="1">
    <citation type="submission" date="2015-06" db="EMBL/GenBank/DDBJ databases">
        <title>Expansion of signal transduction pathways in fungi by whole-genome duplication.</title>
        <authorList>
            <consortium name="DOE Joint Genome Institute"/>
            <person name="Corrochano L.M."/>
            <person name="Kuo A."/>
            <person name="Marcet-Houben M."/>
            <person name="Polaino S."/>
            <person name="Salamov A."/>
            <person name="Villalobos J.M."/>
            <person name="Alvarez M.I."/>
            <person name="Avalos J."/>
            <person name="Benito E.P."/>
            <person name="Benoit I."/>
            <person name="Burger G."/>
            <person name="Camino L.P."/>
            <person name="Canovas D."/>
            <person name="Cerda-Olmedo E."/>
            <person name="Cheng J.-F."/>
            <person name="Dominguez A."/>
            <person name="Elias M."/>
            <person name="Eslava A.P."/>
            <person name="Glaser F."/>
            <person name="Grimwood J."/>
            <person name="Gutierrez G."/>
            <person name="Heitman J."/>
            <person name="Henrissat B."/>
            <person name="Iturriaga E.A."/>
            <person name="Lang B.F."/>
            <person name="Lavin J.L."/>
            <person name="Lee S."/>
            <person name="Li W."/>
            <person name="Lindquist E."/>
            <person name="Lopez-Garcia S."/>
            <person name="Luque E.M."/>
            <person name="Marcos A.T."/>
            <person name="Martin J."/>
            <person name="McCluskey K."/>
            <person name="Medina H.R."/>
            <person name="Miralles-Duran A."/>
            <person name="Miyazaki A."/>
            <person name="Munoz-Torres E."/>
            <person name="Oguiza J.A."/>
            <person name="Ohm R."/>
            <person name="Olmedo M."/>
            <person name="Orejas M."/>
            <person name="Ortiz-Castellanos L."/>
            <person name="Pisabarro A.G."/>
            <person name="Rodriguez-Romero J."/>
            <person name="Ruiz-Herrera J."/>
            <person name="Ruiz-Vazquez R."/>
            <person name="Sanz C."/>
            <person name="Schackwitz W."/>
            <person name="Schmutz J."/>
            <person name="Shahriari M."/>
            <person name="Shelest E."/>
            <person name="Silva-Franco F."/>
            <person name="Soanes D."/>
            <person name="Syed K."/>
            <person name="Tagua V.G."/>
            <person name="Talbot N.J."/>
            <person name="Thon M."/>
            <person name="De vries R.P."/>
            <person name="Wiebenga A."/>
            <person name="Yadav J.S."/>
            <person name="Braun E.L."/>
            <person name="Baker S."/>
            <person name="Garre V."/>
            <person name="Horwitz B."/>
            <person name="Torres-Martinez S."/>
            <person name="Idnurm A."/>
            <person name="Herrera-Estrella A."/>
            <person name="Gabaldon T."/>
            <person name="Grigoriev I.V."/>
        </authorList>
    </citation>
    <scope>NUCLEOTIDE SEQUENCE [LARGE SCALE GENOMIC DNA]</scope>
    <source>
        <strain evidence="2">NRRL 1555(-)</strain>
    </source>
</reference>